<accession>C4JNP6</accession>
<keyword evidence="4" id="KW-1185">Reference proteome</keyword>
<dbReference type="EMBL" id="CH476616">
    <property type="protein sequence ID" value="EEP78199.1"/>
    <property type="molecule type" value="Genomic_DNA"/>
</dbReference>
<dbReference type="InterPro" id="IPR011009">
    <property type="entry name" value="Kinase-like_dom_sf"/>
</dbReference>
<keyword evidence="1" id="KW-0812">Transmembrane</keyword>
<reference evidence="4" key="1">
    <citation type="journal article" date="2009" name="Genome Res.">
        <title>Comparative genomic analyses of the human fungal pathogens Coccidioides and their relatives.</title>
        <authorList>
            <person name="Sharpton T.J."/>
            <person name="Stajich J.E."/>
            <person name="Rounsley S.D."/>
            <person name="Gardner M.J."/>
            <person name="Wortman J.R."/>
            <person name="Jordar V.S."/>
            <person name="Maiti R."/>
            <person name="Kodira C.D."/>
            <person name="Neafsey D.E."/>
            <person name="Zeng Q."/>
            <person name="Hung C.-Y."/>
            <person name="McMahan C."/>
            <person name="Muszewska A."/>
            <person name="Grynberg M."/>
            <person name="Mandel M.A."/>
            <person name="Kellner E.M."/>
            <person name="Barker B.M."/>
            <person name="Galgiani J.N."/>
            <person name="Orbach M.J."/>
            <person name="Kirkland T.N."/>
            <person name="Cole G.T."/>
            <person name="Henn M.R."/>
            <person name="Birren B.W."/>
            <person name="Taylor J.W."/>
        </authorList>
    </citation>
    <scope>NUCLEOTIDE SEQUENCE [LARGE SCALE GENOMIC DNA]</scope>
    <source>
        <strain evidence="4">UAMH 1704</strain>
    </source>
</reference>
<dbReference type="VEuPathDB" id="FungiDB:UREG_03044"/>
<gene>
    <name evidence="3" type="ORF">UREG_03044</name>
</gene>
<sequence>MDQITEHKLNAACNDFVAGIDPLKVCDLATSCHPKKVACHILGEWKRGSYNICIPVVFEDDGKSEKWVVRIPLLPRLAFPEEKMRSEIATMKYITEKTTIPIPRIHGYSITGDNILGLPFLIIEYIEGNTLHSMKFNDFRRKKREHLYAQLGDIYIQLFRQQFDRIGALTLTEGGNWTFTNTYPLTIDINEQEISGLDARCFLNLNHTFQSTIDYIYSIVRLISNDFHRGRESILNENDAQLYLYSIYACQSILMEWVQPEFNHGPFVLMHGDLRPPNIIVDDNLNIISVRPRLGMEPHSSSSNISDKISFIGYLAAANSFCFELGCQEYTFHNPEKLPRQELPLTKHWWDLSSMQDYLIPLGLLAPHYFSNIYWKALDSWYYGPNGKERVQTFFGLDIRKPDHQAVRKKVEEYESYKKEREELGIEATSVRIATTAEELSQLAKALKKREIEKAEAISRNAHSPQQQLPFPQLAYQSPDISTTEGRRAVGTWLFIAFSTMSAVCIISGRLIK</sequence>
<dbReference type="KEGG" id="ure:UREG_03044"/>
<dbReference type="AlphaFoldDB" id="C4JNP6"/>
<dbReference type="OrthoDB" id="5412996at2759"/>
<dbReference type="PANTHER" id="PTHR21310:SF37">
    <property type="entry name" value="AMINOGLYCOSIDE PHOSPHOTRANSFERASE DOMAIN-CONTAINING PROTEIN"/>
    <property type="match status" value="1"/>
</dbReference>
<feature type="domain" description="Aminoglycoside phosphotransferase" evidence="2">
    <location>
        <begin position="61"/>
        <end position="156"/>
    </location>
</feature>
<dbReference type="PANTHER" id="PTHR21310">
    <property type="entry name" value="AMINOGLYCOSIDE PHOSPHOTRANSFERASE-RELATED-RELATED"/>
    <property type="match status" value="1"/>
</dbReference>
<keyword evidence="1" id="KW-1133">Transmembrane helix</keyword>
<evidence type="ECO:0000313" key="3">
    <source>
        <dbReference type="EMBL" id="EEP78199.1"/>
    </source>
</evidence>
<organism evidence="3 4">
    <name type="scientific">Uncinocarpus reesii (strain UAMH 1704)</name>
    <dbReference type="NCBI Taxonomy" id="336963"/>
    <lineage>
        <taxon>Eukaryota</taxon>
        <taxon>Fungi</taxon>
        <taxon>Dikarya</taxon>
        <taxon>Ascomycota</taxon>
        <taxon>Pezizomycotina</taxon>
        <taxon>Eurotiomycetes</taxon>
        <taxon>Eurotiomycetidae</taxon>
        <taxon>Onygenales</taxon>
        <taxon>Onygenaceae</taxon>
        <taxon>Uncinocarpus</taxon>
    </lineage>
</organism>
<dbReference type="InParanoid" id="C4JNP6"/>
<dbReference type="Proteomes" id="UP000002058">
    <property type="component" value="Unassembled WGS sequence"/>
</dbReference>
<dbReference type="RefSeq" id="XP_002543528.1">
    <property type="nucleotide sequence ID" value="XM_002543482.1"/>
</dbReference>
<evidence type="ECO:0000256" key="1">
    <source>
        <dbReference type="SAM" id="Phobius"/>
    </source>
</evidence>
<dbReference type="GeneID" id="8439391"/>
<dbReference type="HOGENOM" id="CLU_030115_0_0_1"/>
<feature type="transmembrane region" description="Helical" evidence="1">
    <location>
        <begin position="490"/>
        <end position="512"/>
    </location>
</feature>
<dbReference type="InterPro" id="IPR002575">
    <property type="entry name" value="Aminoglycoside_PTrfase"/>
</dbReference>
<keyword evidence="1" id="KW-0472">Membrane</keyword>
<protein>
    <recommendedName>
        <fullName evidence="2">Aminoglycoside phosphotransferase domain-containing protein</fullName>
    </recommendedName>
</protein>
<dbReference type="InterPro" id="IPR051678">
    <property type="entry name" value="AGP_Transferase"/>
</dbReference>
<evidence type="ECO:0000259" key="2">
    <source>
        <dbReference type="Pfam" id="PF01636"/>
    </source>
</evidence>
<dbReference type="Gene3D" id="3.30.200.20">
    <property type="entry name" value="Phosphorylase Kinase, domain 1"/>
    <property type="match status" value="1"/>
</dbReference>
<evidence type="ECO:0000313" key="4">
    <source>
        <dbReference type="Proteomes" id="UP000002058"/>
    </source>
</evidence>
<dbReference type="SUPFAM" id="SSF56112">
    <property type="entry name" value="Protein kinase-like (PK-like)"/>
    <property type="match status" value="1"/>
</dbReference>
<dbReference type="Pfam" id="PF01636">
    <property type="entry name" value="APH"/>
    <property type="match status" value="1"/>
</dbReference>
<dbReference type="eggNOG" id="ENOG502SNEF">
    <property type="taxonomic scope" value="Eukaryota"/>
</dbReference>
<proteinExistence type="predicted"/>
<name>C4JNP6_UNCRE</name>